<dbReference type="Gene3D" id="3.40.50.1970">
    <property type="match status" value="1"/>
</dbReference>
<reference evidence="10 11" key="1">
    <citation type="submission" date="2017-03" db="EMBL/GenBank/DDBJ databases">
        <authorList>
            <person name="Afonso C.L."/>
            <person name="Miller P.J."/>
            <person name="Scott M.A."/>
            <person name="Spackman E."/>
            <person name="Goraichik I."/>
            <person name="Dimitrov K.M."/>
            <person name="Suarez D.L."/>
            <person name="Swayne D.E."/>
        </authorList>
    </citation>
    <scope>NUCLEOTIDE SEQUENCE [LARGE SCALE GENOMIC DNA]</scope>
    <source>
        <strain evidence="10 11">CECT 7691</strain>
    </source>
</reference>
<dbReference type="RefSeq" id="WP_085882960.1">
    <property type="nucleotide sequence ID" value="NZ_FWFR01000001.1"/>
</dbReference>
<evidence type="ECO:0000256" key="2">
    <source>
        <dbReference type="ARBA" id="ARBA00007358"/>
    </source>
</evidence>
<evidence type="ECO:0000259" key="9">
    <source>
        <dbReference type="Pfam" id="PF25137"/>
    </source>
</evidence>
<accession>A0A1Y5SIM7</accession>
<comment type="catalytic activity">
    <reaction evidence="5">
        <text>a primary alcohol + NAD(+) = an aldehyde + NADH + H(+)</text>
        <dbReference type="Rhea" id="RHEA:10736"/>
        <dbReference type="ChEBI" id="CHEBI:15378"/>
        <dbReference type="ChEBI" id="CHEBI:15734"/>
        <dbReference type="ChEBI" id="CHEBI:17478"/>
        <dbReference type="ChEBI" id="CHEBI:57540"/>
        <dbReference type="ChEBI" id="CHEBI:57945"/>
        <dbReference type="EC" id="1.1.1.1"/>
    </reaction>
</comment>
<gene>
    <name evidence="10" type="primary">mdh_4</name>
    <name evidence="10" type="ORF">OCH7691_01750</name>
</gene>
<comment type="catalytic activity">
    <reaction evidence="4">
        <text>a secondary alcohol + NAD(+) = a ketone + NADH + H(+)</text>
        <dbReference type="Rhea" id="RHEA:10740"/>
        <dbReference type="ChEBI" id="CHEBI:15378"/>
        <dbReference type="ChEBI" id="CHEBI:17087"/>
        <dbReference type="ChEBI" id="CHEBI:35681"/>
        <dbReference type="ChEBI" id="CHEBI:57540"/>
        <dbReference type="ChEBI" id="CHEBI:57945"/>
        <dbReference type="EC" id="1.1.1.1"/>
    </reaction>
</comment>
<protein>
    <recommendedName>
        <fullName evidence="6">Alcohol dehydrogenase 2</fullName>
    </recommendedName>
    <alternativeName>
        <fullName evidence="7">Alcohol dehydrogenase II</fullName>
    </alternativeName>
</protein>
<evidence type="ECO:0000256" key="3">
    <source>
        <dbReference type="ARBA" id="ARBA00023002"/>
    </source>
</evidence>
<dbReference type="Pfam" id="PF00465">
    <property type="entry name" value="Fe-ADH"/>
    <property type="match status" value="1"/>
</dbReference>
<evidence type="ECO:0000313" key="11">
    <source>
        <dbReference type="Proteomes" id="UP000193200"/>
    </source>
</evidence>
<feature type="domain" description="Fe-containing alcohol dehydrogenase-like C-terminal" evidence="9">
    <location>
        <begin position="196"/>
        <end position="383"/>
    </location>
</feature>
<organism evidence="10 11">
    <name type="scientific">Oceanibacterium hippocampi</name>
    <dbReference type="NCBI Taxonomy" id="745714"/>
    <lineage>
        <taxon>Bacteria</taxon>
        <taxon>Pseudomonadati</taxon>
        <taxon>Pseudomonadota</taxon>
        <taxon>Alphaproteobacteria</taxon>
        <taxon>Sneathiellales</taxon>
        <taxon>Sneathiellaceae</taxon>
        <taxon>Oceanibacterium</taxon>
    </lineage>
</organism>
<evidence type="ECO:0000256" key="4">
    <source>
        <dbReference type="ARBA" id="ARBA00049164"/>
    </source>
</evidence>
<dbReference type="InParanoid" id="A0A1Y5SIM7"/>
<evidence type="ECO:0000256" key="5">
    <source>
        <dbReference type="ARBA" id="ARBA00049243"/>
    </source>
</evidence>
<dbReference type="Proteomes" id="UP000193200">
    <property type="component" value="Unassembled WGS sequence"/>
</dbReference>
<dbReference type="FunFam" id="1.20.1090.10:FF:000001">
    <property type="entry name" value="Aldehyde-alcohol dehydrogenase"/>
    <property type="match status" value="1"/>
</dbReference>
<evidence type="ECO:0000259" key="8">
    <source>
        <dbReference type="Pfam" id="PF00465"/>
    </source>
</evidence>
<dbReference type="FunFam" id="3.40.50.1970:FF:000003">
    <property type="entry name" value="Alcohol dehydrogenase, iron-containing"/>
    <property type="match status" value="1"/>
</dbReference>
<dbReference type="GO" id="GO:0004022">
    <property type="term" value="F:alcohol dehydrogenase (NAD+) activity"/>
    <property type="evidence" value="ECO:0007669"/>
    <property type="project" value="UniProtKB-EC"/>
</dbReference>
<dbReference type="CDD" id="cd14861">
    <property type="entry name" value="Fe-ADH-like"/>
    <property type="match status" value="1"/>
</dbReference>
<dbReference type="GO" id="GO:0046872">
    <property type="term" value="F:metal ion binding"/>
    <property type="evidence" value="ECO:0007669"/>
    <property type="project" value="InterPro"/>
</dbReference>
<dbReference type="OrthoDB" id="9815791at2"/>
<dbReference type="InterPro" id="IPR001670">
    <property type="entry name" value="ADH_Fe/GldA"/>
</dbReference>
<dbReference type="SUPFAM" id="SSF56796">
    <property type="entry name" value="Dehydroquinate synthase-like"/>
    <property type="match status" value="1"/>
</dbReference>
<evidence type="ECO:0000256" key="1">
    <source>
        <dbReference type="ARBA" id="ARBA00001962"/>
    </source>
</evidence>
<dbReference type="InterPro" id="IPR056798">
    <property type="entry name" value="ADH_Fe_C"/>
</dbReference>
<proteinExistence type="inferred from homology"/>
<evidence type="ECO:0000313" key="10">
    <source>
        <dbReference type="EMBL" id="SLN41364.1"/>
    </source>
</evidence>
<keyword evidence="3 10" id="KW-0560">Oxidoreductase</keyword>
<dbReference type="FunCoup" id="A0A1Y5SIM7">
    <property type="interactions" value="596"/>
</dbReference>
<dbReference type="Gene3D" id="1.20.1090.10">
    <property type="entry name" value="Dehydroquinate synthase-like - alpha domain"/>
    <property type="match status" value="1"/>
</dbReference>
<dbReference type="Pfam" id="PF25137">
    <property type="entry name" value="ADH_Fe_C"/>
    <property type="match status" value="1"/>
</dbReference>
<comment type="cofactor">
    <cofactor evidence="1">
        <name>Fe cation</name>
        <dbReference type="ChEBI" id="CHEBI:24875"/>
    </cofactor>
</comment>
<name>A0A1Y5SIM7_9PROT</name>
<dbReference type="AlphaFoldDB" id="A0A1Y5SIM7"/>
<dbReference type="PANTHER" id="PTHR11496">
    <property type="entry name" value="ALCOHOL DEHYDROGENASE"/>
    <property type="match status" value="1"/>
</dbReference>
<evidence type="ECO:0000256" key="7">
    <source>
        <dbReference type="ARBA" id="ARBA00076680"/>
    </source>
</evidence>
<dbReference type="PANTHER" id="PTHR11496:SF102">
    <property type="entry name" value="ALCOHOL DEHYDROGENASE 4"/>
    <property type="match status" value="1"/>
</dbReference>
<dbReference type="InterPro" id="IPR039697">
    <property type="entry name" value="Alcohol_dehydrogenase_Fe"/>
</dbReference>
<evidence type="ECO:0000256" key="6">
    <source>
        <dbReference type="ARBA" id="ARBA00074848"/>
    </source>
</evidence>
<feature type="domain" description="Alcohol dehydrogenase iron-type/glycerol dehydrogenase GldA" evidence="8">
    <location>
        <begin position="12"/>
        <end position="185"/>
    </location>
</feature>
<keyword evidence="11" id="KW-1185">Reference proteome</keyword>
<dbReference type="EMBL" id="FWFR01000001">
    <property type="protein sequence ID" value="SLN41364.1"/>
    <property type="molecule type" value="Genomic_DNA"/>
</dbReference>
<comment type="similarity">
    <text evidence="2">Belongs to the iron-containing alcohol dehydrogenase family.</text>
</comment>
<sequence>MANALKGNWNYPTAMRFGAGRLKELPAACRELGMARPLLITDPALAKLPMIAEAVALCRDAGLAVAVFSEVQPNPVEANVSAGVAVYRDGGHDGVIAFGGGSALDAAKAVALMVGQDRPIWDFEDREDWYTRVNVAGMAPVIALPTTAGTGSEVGRSSVITDLGDHTKKIIFHPKMLPAIVIADPELTTGLPAPITAAVGMDALSHNLEAYCSPLYHPMADGIALEGMRLCKEWLVTAVRDGGNIEARSHMLIASSMGATAFQKGLGAMHSLSHPCSSVLGTHHGLTNGVVMPYVLAFNRDAIDGKMARLARYLGLVRADFTGVLDWVIELRETIGIPATLADIGVSEEHAEPFSRMAEKDPTAPTNPRPVDAAAFAGLYRNAIGGSLGL</sequence>